<feature type="transmembrane region" description="Helical" evidence="9">
    <location>
        <begin position="134"/>
        <end position="156"/>
    </location>
</feature>
<feature type="transmembrane region" description="Helical" evidence="9">
    <location>
        <begin position="451"/>
        <end position="472"/>
    </location>
</feature>
<dbReference type="AlphaFoldDB" id="A0A090MCU7"/>
<feature type="transmembrane region" description="Helical" evidence="9">
    <location>
        <begin position="210"/>
        <end position="230"/>
    </location>
</feature>
<protein>
    <submittedName>
        <fullName evidence="10">Tryptophan/tyrosine permease</fullName>
    </submittedName>
</protein>
<reference evidence="11" key="1">
    <citation type="journal article" date="2006" name="Proc. Natl. Acad. Sci. U.S.A.">
        <title>Genome analysis of the smallest free-living eukaryote Ostreococcus tauri unveils many unique features.</title>
        <authorList>
            <person name="Derelle E."/>
            <person name="Ferraz C."/>
            <person name="Rombauts S."/>
            <person name="Rouze P."/>
            <person name="Worden A.Z."/>
            <person name="Robbens S."/>
            <person name="Partensky F."/>
            <person name="Degroeve S."/>
            <person name="Echeynie S."/>
            <person name="Cooke R."/>
            <person name="Saeys Y."/>
            <person name="Wuyts J."/>
            <person name="Jabbari K."/>
            <person name="Bowler C."/>
            <person name="Panaud O."/>
            <person name="Piegu B."/>
            <person name="Ball S.G."/>
            <person name="Ral J.-P."/>
            <person name="Bouget F.-Y."/>
            <person name="Piganeau G."/>
            <person name="De Baets B."/>
            <person name="Picard A."/>
            <person name="Delseny M."/>
            <person name="Demaille J."/>
            <person name="Van de Peer Y."/>
            <person name="Moreau H."/>
        </authorList>
    </citation>
    <scope>NUCLEOTIDE SEQUENCE [LARGE SCALE GENOMIC DNA]</scope>
    <source>
        <strain evidence="11">OTTH 0595 / CCAP 157/2 / RCC745</strain>
    </source>
</reference>
<accession>A0A090MCU7</accession>
<dbReference type="OrthoDB" id="496418at2759"/>
<feature type="transmembrane region" description="Helical" evidence="9">
    <location>
        <begin position="411"/>
        <end position="430"/>
    </location>
</feature>
<gene>
    <name evidence="10" type="ORF">OT_ostta08g02850</name>
</gene>
<feature type="transmembrane region" description="Helical" evidence="9">
    <location>
        <begin position="101"/>
        <end position="122"/>
    </location>
</feature>
<dbReference type="Pfam" id="PF03222">
    <property type="entry name" value="Trp_Tyr_perm"/>
    <property type="match status" value="1"/>
</dbReference>
<dbReference type="GO" id="GO:0003333">
    <property type="term" value="P:amino acid transmembrane transport"/>
    <property type="evidence" value="ECO:0007669"/>
    <property type="project" value="InterPro"/>
</dbReference>
<organism evidence="10 11">
    <name type="scientific">Ostreococcus tauri</name>
    <name type="common">Marine green alga</name>
    <dbReference type="NCBI Taxonomy" id="70448"/>
    <lineage>
        <taxon>Eukaryota</taxon>
        <taxon>Viridiplantae</taxon>
        <taxon>Chlorophyta</taxon>
        <taxon>Mamiellophyceae</taxon>
        <taxon>Mamiellales</taxon>
        <taxon>Bathycoccaceae</taxon>
        <taxon>Ostreococcus</taxon>
    </lineage>
</organism>
<evidence type="ECO:0000256" key="5">
    <source>
        <dbReference type="ARBA" id="ARBA00022692"/>
    </source>
</evidence>
<feature type="transmembrane region" description="Helical" evidence="9">
    <location>
        <begin position="177"/>
        <end position="198"/>
    </location>
</feature>
<feature type="transmembrane region" description="Helical" evidence="9">
    <location>
        <begin position="349"/>
        <end position="373"/>
    </location>
</feature>
<feature type="region of interest" description="Disordered" evidence="8">
    <location>
        <begin position="1"/>
        <end position="58"/>
    </location>
</feature>
<feature type="transmembrane region" description="Helical" evidence="9">
    <location>
        <begin position="266"/>
        <end position="286"/>
    </location>
</feature>
<dbReference type="GO" id="GO:0005886">
    <property type="term" value="C:plasma membrane"/>
    <property type="evidence" value="ECO:0007669"/>
    <property type="project" value="UniProtKB-SubCell"/>
</dbReference>
<keyword evidence="6 9" id="KW-1133">Transmembrane helix</keyword>
<dbReference type="RefSeq" id="XP_022841013.1">
    <property type="nucleotide sequence ID" value="XM_022983611.1"/>
</dbReference>
<dbReference type="InterPro" id="IPR018227">
    <property type="entry name" value="Amino_acid_transport_2"/>
</dbReference>
<dbReference type="KEGG" id="ota:OT_ostta08g02850"/>
<comment type="caution">
    <text evidence="10">The sequence shown here is derived from an EMBL/GenBank/DDBJ whole genome shotgun (WGS) entry which is preliminary data.</text>
</comment>
<evidence type="ECO:0000256" key="1">
    <source>
        <dbReference type="ARBA" id="ARBA00004429"/>
    </source>
</evidence>
<reference evidence="10 11" key="2">
    <citation type="journal article" date="2014" name="BMC Genomics">
        <title>An improved genome of the model marine alga Ostreococcus tauri unfolds by assessing Illumina de novo assemblies.</title>
        <authorList>
            <person name="Blanc-Mathieu R."/>
            <person name="Verhelst B."/>
            <person name="Derelle E."/>
            <person name="Rombauts S."/>
            <person name="Bouget F.Y."/>
            <person name="Carre I."/>
            <person name="Chateau A."/>
            <person name="Eyre-Walker A."/>
            <person name="Grimsley N."/>
            <person name="Moreau H."/>
            <person name="Piegu B."/>
            <person name="Rivals E."/>
            <person name="Schackwitz W."/>
            <person name="Van de Peer Y."/>
            <person name="Piganeau G."/>
        </authorList>
    </citation>
    <scope>NUCLEOTIDE SEQUENCE [LARGE SCALE GENOMIC DNA]</scope>
    <source>
        <strain evidence="11">OTTH 0595 / CCAP 157/2 / RCC745</strain>
    </source>
</reference>
<feature type="transmembrane region" description="Helical" evidence="9">
    <location>
        <begin position="307"/>
        <end position="329"/>
    </location>
</feature>
<evidence type="ECO:0000256" key="2">
    <source>
        <dbReference type="ARBA" id="ARBA00022448"/>
    </source>
</evidence>
<dbReference type="STRING" id="70448.A0A090MCU7"/>
<name>A0A090MCU7_OSTTA</name>
<dbReference type="Gene3D" id="1.20.1740.10">
    <property type="entry name" value="Amino acid/polyamine transporter I"/>
    <property type="match status" value="1"/>
</dbReference>
<feature type="transmembrane region" description="Helical" evidence="9">
    <location>
        <begin position="385"/>
        <end position="405"/>
    </location>
</feature>
<keyword evidence="4" id="KW-0997">Cell inner membrane</keyword>
<proteinExistence type="predicted"/>
<evidence type="ECO:0000313" key="10">
    <source>
        <dbReference type="EMBL" id="CEG01530.1"/>
    </source>
</evidence>
<evidence type="ECO:0000256" key="6">
    <source>
        <dbReference type="ARBA" id="ARBA00022989"/>
    </source>
</evidence>
<keyword evidence="2" id="KW-0813">Transport</keyword>
<evidence type="ECO:0000256" key="3">
    <source>
        <dbReference type="ARBA" id="ARBA00022475"/>
    </source>
</evidence>
<feature type="transmembrane region" description="Helical" evidence="9">
    <location>
        <begin position="237"/>
        <end position="260"/>
    </location>
</feature>
<keyword evidence="5 9" id="KW-0812">Transmembrane</keyword>
<evidence type="ECO:0000256" key="7">
    <source>
        <dbReference type="ARBA" id="ARBA00023136"/>
    </source>
</evidence>
<comment type="subcellular location">
    <subcellularLocation>
        <location evidence="1">Cell inner membrane</location>
        <topology evidence="1">Multi-pass membrane protein</topology>
    </subcellularLocation>
</comment>
<feature type="compositionally biased region" description="Low complexity" evidence="8">
    <location>
        <begin position="16"/>
        <end position="26"/>
    </location>
</feature>
<dbReference type="PANTHER" id="PTHR32195">
    <property type="entry name" value="OS07G0662800 PROTEIN"/>
    <property type="match status" value="1"/>
</dbReference>
<keyword evidence="3" id="KW-1003">Cell membrane</keyword>
<dbReference type="PANTHER" id="PTHR32195:SF26">
    <property type="entry name" value="TRYPTOPHAN OR TYROSINE TRANSPORTER PROTEIN"/>
    <property type="match status" value="1"/>
</dbReference>
<feature type="compositionally biased region" description="Basic residues" evidence="8">
    <location>
        <begin position="39"/>
        <end position="52"/>
    </location>
</feature>
<dbReference type="EMBL" id="CAID01000008">
    <property type="protein sequence ID" value="CEG01530.1"/>
    <property type="molecule type" value="Genomic_DNA"/>
</dbReference>
<dbReference type="GeneID" id="34946064"/>
<keyword evidence="11" id="KW-1185">Reference proteome</keyword>
<evidence type="ECO:0000313" key="11">
    <source>
        <dbReference type="Proteomes" id="UP000009170"/>
    </source>
</evidence>
<evidence type="ECO:0000256" key="8">
    <source>
        <dbReference type="SAM" id="MobiDB-lite"/>
    </source>
</evidence>
<evidence type="ECO:0000256" key="9">
    <source>
        <dbReference type="SAM" id="Phobius"/>
    </source>
</evidence>
<sequence length="474" mass="50035">MATRAWPIAGKRAIRSTRAAGASSSRARARSRPAVARRDVRRRAWGTRTRRGERRERPGLDEGYYENLAYREESRGREGSADDGDACPLDLHASRASDFEAIMLVVGTTVGGGFLAMPYFAAPAGFVPAALVSAGAWAVLAASGLLVAETLVHTWARSSGRAVSLLSATNDYLGQKWGAMAAVSFFVLMNCTLVSQLAKCGQLASVFSNGAVSHVAGAAMTAGLIGFAAFSKSAAKINAVATVGIFASFAVICATGSTTLALNKLAFMNFAATLPALPGLFQLFTYGECLPTLVDMLRGDRERIRKVILLGTSVPLFMYVAWMIVALAQTGAWEGSNDLAQTMLESGGLLGNATAAVAITASVSTLIGGYLALSRFCADALKKKTVSGSKSVIALTLIPSLLFAFKGPEVYFSAIHFSGAVVVVILWGILPPLLSKSLWMREGKFHGQRKILVNVWTSIASVALFFGVKSVVAM</sequence>
<evidence type="ECO:0000256" key="4">
    <source>
        <dbReference type="ARBA" id="ARBA00022519"/>
    </source>
</evidence>
<keyword evidence="7 9" id="KW-0472">Membrane</keyword>
<dbReference type="Proteomes" id="UP000009170">
    <property type="component" value="Unassembled WGS sequence"/>
</dbReference>
<dbReference type="InParanoid" id="A0A090MCU7"/>